<evidence type="ECO:0000256" key="3">
    <source>
        <dbReference type="ARBA" id="ARBA00023203"/>
    </source>
</evidence>
<proteinExistence type="predicted"/>
<sequence>MNNINEQREPCSTSAACSAKVAEGIQVYGDESWVFKSEKYSLSSGKVANNFKNFRQDGTLCDVDLISGETVVKAHRVVLAAACVYFETMFKSGFEECANNTVPLPSIPPDVLPLLVDFIYTGQTVICGSTVQHLVNAADMMQLEELSTGCVAYLKRQLHPSNVLDIIRLAETHNLVQLAEEALSYAQKNWRSVVEGKEFLNAPVRLLMKLLSSDNLAIDDEVQCEGVVMKPNEVQYIEFSDEGLMTEPEDEKLNSSITVLHAALTWLDHDPPTRKQHCLEILQQVRLRKVSPQKFENELANVRDPAITEILHIFKAVLTAVNKEARPDSRCYMYVVGGSNYSEELNTLLKFDGKCAGRGTTYALTLTPDDEVSCKVWTPNKAPNILLYAALGNCQAIFGFGSLLGAVEATQEFSTVFVYAYDGIVLGRDPQCLHEAKKESSRLCMCLNHQDLEEDV</sequence>
<dbReference type="PANTHER" id="PTHR24412">
    <property type="entry name" value="KELCH PROTEIN"/>
    <property type="match status" value="1"/>
</dbReference>
<dbReference type="Pfam" id="PF07707">
    <property type="entry name" value="BACK"/>
    <property type="match status" value="2"/>
</dbReference>
<keyword evidence="2" id="KW-0677">Repeat</keyword>
<keyword evidence="1" id="KW-0880">Kelch repeat</keyword>
<dbReference type="PANTHER" id="PTHR24412:SF489">
    <property type="entry name" value="RING FINGER DOMAIN AND KELCH REPEAT-CONTAINING PROTEIN DDB_G0271372"/>
    <property type="match status" value="1"/>
</dbReference>
<protein>
    <submittedName>
        <fullName evidence="5">Actin-binding protein IPP</fullName>
    </submittedName>
</protein>
<dbReference type="SUPFAM" id="SSF54695">
    <property type="entry name" value="POZ domain"/>
    <property type="match status" value="1"/>
</dbReference>
<keyword evidence="3" id="KW-0009">Actin-binding</keyword>
<dbReference type="EMBL" id="BGZK01002315">
    <property type="protein sequence ID" value="GBP92859.1"/>
    <property type="molecule type" value="Genomic_DNA"/>
</dbReference>
<accession>A0A4C2A103</accession>
<dbReference type="Pfam" id="PF00651">
    <property type="entry name" value="BTB"/>
    <property type="match status" value="1"/>
</dbReference>
<evidence type="ECO:0000313" key="6">
    <source>
        <dbReference type="Proteomes" id="UP000299102"/>
    </source>
</evidence>
<dbReference type="AlphaFoldDB" id="A0A4C2A103"/>
<evidence type="ECO:0000259" key="4">
    <source>
        <dbReference type="PROSITE" id="PS50097"/>
    </source>
</evidence>
<dbReference type="PROSITE" id="PS50097">
    <property type="entry name" value="BTB"/>
    <property type="match status" value="1"/>
</dbReference>
<dbReference type="InterPro" id="IPR011705">
    <property type="entry name" value="BACK"/>
</dbReference>
<organism evidence="5 6">
    <name type="scientific">Eumeta variegata</name>
    <name type="common">Bagworm moth</name>
    <name type="synonym">Eumeta japonica</name>
    <dbReference type="NCBI Taxonomy" id="151549"/>
    <lineage>
        <taxon>Eukaryota</taxon>
        <taxon>Metazoa</taxon>
        <taxon>Ecdysozoa</taxon>
        <taxon>Arthropoda</taxon>
        <taxon>Hexapoda</taxon>
        <taxon>Insecta</taxon>
        <taxon>Pterygota</taxon>
        <taxon>Neoptera</taxon>
        <taxon>Endopterygota</taxon>
        <taxon>Lepidoptera</taxon>
        <taxon>Glossata</taxon>
        <taxon>Ditrysia</taxon>
        <taxon>Tineoidea</taxon>
        <taxon>Psychidae</taxon>
        <taxon>Oiketicinae</taxon>
        <taxon>Eumeta</taxon>
    </lineage>
</organism>
<dbReference type="Gene3D" id="3.30.710.10">
    <property type="entry name" value="Potassium Channel Kv1.1, Chain A"/>
    <property type="match status" value="1"/>
</dbReference>
<evidence type="ECO:0000313" key="5">
    <source>
        <dbReference type="EMBL" id="GBP92859.1"/>
    </source>
</evidence>
<dbReference type="SMART" id="SM00875">
    <property type="entry name" value="BACK"/>
    <property type="match status" value="1"/>
</dbReference>
<name>A0A4C2A103_EUMVA</name>
<dbReference type="OrthoDB" id="1022638at2759"/>
<reference evidence="5 6" key="1">
    <citation type="journal article" date="2019" name="Commun. Biol.">
        <title>The bagworm genome reveals a unique fibroin gene that provides high tensile strength.</title>
        <authorList>
            <person name="Kono N."/>
            <person name="Nakamura H."/>
            <person name="Ohtoshi R."/>
            <person name="Tomita M."/>
            <person name="Numata K."/>
            <person name="Arakawa K."/>
        </authorList>
    </citation>
    <scope>NUCLEOTIDE SEQUENCE [LARGE SCALE GENOMIC DNA]</scope>
</reference>
<evidence type="ECO:0000256" key="1">
    <source>
        <dbReference type="ARBA" id="ARBA00022441"/>
    </source>
</evidence>
<dbReference type="Gene3D" id="1.25.40.420">
    <property type="match status" value="2"/>
</dbReference>
<keyword evidence="6" id="KW-1185">Reference proteome</keyword>
<gene>
    <name evidence="5" type="primary">IPP</name>
    <name evidence="5" type="ORF">EVAR_95996_1</name>
</gene>
<dbReference type="STRING" id="151549.A0A4C2A103"/>
<feature type="domain" description="BTB" evidence="4">
    <location>
        <begin position="61"/>
        <end position="128"/>
    </location>
</feature>
<dbReference type="Proteomes" id="UP000299102">
    <property type="component" value="Unassembled WGS sequence"/>
</dbReference>
<evidence type="ECO:0000256" key="2">
    <source>
        <dbReference type="ARBA" id="ARBA00022737"/>
    </source>
</evidence>
<dbReference type="InterPro" id="IPR011333">
    <property type="entry name" value="SKP1/BTB/POZ_sf"/>
</dbReference>
<dbReference type="InterPro" id="IPR000210">
    <property type="entry name" value="BTB/POZ_dom"/>
</dbReference>
<comment type="caution">
    <text evidence="5">The sequence shown here is derived from an EMBL/GenBank/DDBJ whole genome shotgun (WGS) entry which is preliminary data.</text>
</comment>
<dbReference type="SMART" id="SM00225">
    <property type="entry name" value="BTB"/>
    <property type="match status" value="1"/>
</dbReference>